<dbReference type="GO" id="GO:0007339">
    <property type="term" value="P:binding of sperm to zona pellucida"/>
    <property type="evidence" value="ECO:0007669"/>
    <property type="project" value="TreeGrafter"/>
</dbReference>
<dbReference type="SUPFAM" id="SSF55486">
    <property type="entry name" value="Metalloproteases ('zincins'), catalytic domain"/>
    <property type="match status" value="1"/>
</dbReference>
<evidence type="ECO:0000259" key="23">
    <source>
        <dbReference type="PROSITE" id="PS50214"/>
    </source>
</evidence>
<feature type="disulfide bond" evidence="18">
    <location>
        <begin position="635"/>
        <end position="644"/>
    </location>
</feature>
<feature type="chain" id="PRO_5038930681" description="Disintegrin and metalloproteinase domain-containing protein 2" evidence="21">
    <location>
        <begin position="17"/>
        <end position="737"/>
    </location>
</feature>
<dbReference type="InterPro" id="IPR001590">
    <property type="entry name" value="Peptidase_M12B"/>
</dbReference>
<evidence type="ECO:0000256" key="12">
    <source>
        <dbReference type="ARBA" id="ARBA00023180"/>
    </source>
</evidence>
<keyword evidence="25" id="KW-1185">Reference proteome</keyword>
<reference evidence="26" key="1">
    <citation type="submission" date="2025-08" db="UniProtKB">
        <authorList>
            <consortium name="RefSeq"/>
        </authorList>
    </citation>
    <scope>IDENTIFICATION</scope>
    <source>
        <tissue evidence="26">Spleen</tissue>
    </source>
</reference>
<evidence type="ECO:0000313" key="25">
    <source>
        <dbReference type="Proteomes" id="UP000504623"/>
    </source>
</evidence>
<dbReference type="AlphaFoldDB" id="A0A9B0T8T7"/>
<dbReference type="PROSITE" id="PS00427">
    <property type="entry name" value="DISINTEGRIN_1"/>
    <property type="match status" value="1"/>
</dbReference>
<evidence type="ECO:0000256" key="1">
    <source>
        <dbReference type="ARBA" id="ARBA00004479"/>
    </source>
</evidence>
<evidence type="ECO:0000256" key="16">
    <source>
        <dbReference type="ARBA" id="ARBA00032022"/>
    </source>
</evidence>
<feature type="disulfide bond" evidence="17">
    <location>
        <begin position="445"/>
        <end position="465"/>
    </location>
</feature>
<dbReference type="RefSeq" id="XP_006860052.1">
    <property type="nucleotide sequence ID" value="XM_006859990.1"/>
</dbReference>
<keyword evidence="10 20" id="KW-0472">Membrane</keyword>
<dbReference type="Pfam" id="PF00200">
    <property type="entry name" value="Disintegrin"/>
    <property type="match status" value="1"/>
</dbReference>
<evidence type="ECO:0000256" key="3">
    <source>
        <dbReference type="ARBA" id="ARBA00020159"/>
    </source>
</evidence>
<keyword evidence="4 18" id="KW-0245">EGF-like domain</keyword>
<feature type="signal peptide" evidence="21">
    <location>
        <begin position="1"/>
        <end position="16"/>
    </location>
</feature>
<dbReference type="InterPro" id="IPR034027">
    <property type="entry name" value="Reprolysin_adamalysin"/>
</dbReference>
<protein>
    <recommendedName>
        <fullName evidence="3">Disintegrin and metalloproteinase domain-containing protein 2</fullName>
    </recommendedName>
    <alternativeName>
        <fullName evidence="14">Fertilin subunit beta</fullName>
    </alternativeName>
    <alternativeName>
        <fullName evidence="16">PH-30</fullName>
    </alternativeName>
    <alternativeName>
        <fullName evidence="15">PH30-beta</fullName>
    </alternativeName>
</protein>
<dbReference type="Gene3D" id="3.40.390.10">
    <property type="entry name" value="Collagenase (Catalytic Domain)"/>
    <property type="match status" value="1"/>
</dbReference>
<dbReference type="InterPro" id="IPR000742">
    <property type="entry name" value="EGF"/>
</dbReference>
<dbReference type="GeneID" id="102832469"/>
<comment type="subcellular location">
    <subcellularLocation>
        <location evidence="1">Membrane</location>
        <topology evidence="1">Single-pass type I membrane protein</topology>
    </subcellularLocation>
</comment>
<dbReference type="GO" id="GO:0006508">
    <property type="term" value="P:proteolysis"/>
    <property type="evidence" value="ECO:0007669"/>
    <property type="project" value="InterPro"/>
</dbReference>
<keyword evidence="8" id="KW-0130">Cell adhesion</keyword>
<keyword evidence="6 20" id="KW-0812">Transmembrane</keyword>
<dbReference type="SUPFAM" id="SSF57552">
    <property type="entry name" value="Blood coagulation inhibitor (disintegrin)"/>
    <property type="match status" value="1"/>
</dbReference>
<feature type="transmembrane region" description="Helical" evidence="20">
    <location>
        <begin position="689"/>
        <end position="709"/>
    </location>
</feature>
<evidence type="ECO:0000256" key="10">
    <source>
        <dbReference type="ARBA" id="ARBA00023136"/>
    </source>
</evidence>
<dbReference type="SMART" id="SM00050">
    <property type="entry name" value="DISIN"/>
    <property type="match status" value="1"/>
</dbReference>
<evidence type="ECO:0000256" key="9">
    <source>
        <dbReference type="ARBA" id="ARBA00022989"/>
    </source>
</evidence>
<evidence type="ECO:0000256" key="18">
    <source>
        <dbReference type="PROSITE-ProRule" id="PRU00076"/>
    </source>
</evidence>
<evidence type="ECO:0000256" key="7">
    <source>
        <dbReference type="ARBA" id="ARBA00022729"/>
    </source>
</evidence>
<proteinExistence type="predicted"/>
<comment type="function">
    <text evidence="13">Sperm surface membrane protein that may be involved in sperm-egg plasma membrane adhesion and fusion during fertilization. Could have a direct role in sperm-zona binding or migration of sperm from the uterus into the oviduct. Interactions with egg membrane could be mediated via binding between its disintegrin-like domain to one or more integrins receptors on the egg. This is a non catalytic metalloprotease-like protein.</text>
</comment>
<feature type="domain" description="Disintegrin" evidence="23">
    <location>
        <begin position="383"/>
        <end position="473"/>
    </location>
</feature>
<dbReference type="PANTHER" id="PTHR11905">
    <property type="entry name" value="ADAM A DISINTEGRIN AND METALLOPROTEASE DOMAIN"/>
    <property type="match status" value="1"/>
</dbReference>
<dbReference type="Pfam" id="PF08516">
    <property type="entry name" value="ADAM_CR"/>
    <property type="match status" value="1"/>
</dbReference>
<dbReference type="Gene3D" id="4.10.70.10">
    <property type="entry name" value="Disintegrin domain"/>
    <property type="match status" value="1"/>
</dbReference>
<evidence type="ECO:0000256" key="14">
    <source>
        <dbReference type="ARBA" id="ARBA00030994"/>
    </source>
</evidence>
<evidence type="ECO:0000256" key="6">
    <source>
        <dbReference type="ARBA" id="ARBA00022692"/>
    </source>
</evidence>
<sequence length="737" mass="82481">MQCLLLLLFGLSGLRTEYDSEKLRVQITVPEKVQSKISGEVESQVAYKIVIDEKAYIVNLTQKNFLTQNFKVYGYSGTGSMKSIAQHFQNLCYYQGFIEGFPKSVAIISTCTGLRGLLQFENISYGIEPLESAIGFEHVIYQVKHKNASVSLYAEKYIEARDRLYTVQSVQKISDISHYIEMHVIIEKDLYDHLGSDTAVVTEKVFQLIGLINAIFTSLNITIILSSLELWIDENKISTKGDANEILQRFLIWKRYYLVLRPHDVAILLVYREKSDYIGATYQGKMCDRNYGGGVALHPKSVNLESLAIILAQLLCLNMGIPYDDSDKCQCPRTVCIMSPEAVHSSGMKIFSNCSMEDFEHFISNPKSQCLKNQPYLDLSYKAAACGNGKVEEGEQCDCGTEQECASSELQKCCNPQNCTLTAESDCGFGECCADCKIVAKGAVCRSAVDECDLCEYCNGTSAICQEDLFIQNGHACGENKWICLNGKCMDGTKQCINTFGEGASFGSADCFNEINSRSDKTGNCGSSDAGYIPCEPKDLQCGKLICAYNQKSIYKTKNATVLYTNVQGEICITIEYEHDQNQNYIMWVSEGTVCGPNKVCKNMHCVDSTYLNYDCTEEKCNRHGVCNNKKNCHCNPTYLPPNCENTADSWPGGSIDSGNFPPENAASPGKPRSRYNEIVYRRSKPTKWPLFLLIPFFIILGVMVALLIKVNLRRKKWRTEDYTSDEQLESESETKA</sequence>
<evidence type="ECO:0000256" key="5">
    <source>
        <dbReference type="ARBA" id="ARBA00022553"/>
    </source>
</evidence>
<keyword evidence="9 20" id="KW-1133">Transmembrane helix</keyword>
<evidence type="ECO:0000256" key="4">
    <source>
        <dbReference type="ARBA" id="ARBA00022536"/>
    </source>
</evidence>
<dbReference type="GO" id="GO:0005886">
    <property type="term" value="C:plasma membrane"/>
    <property type="evidence" value="ECO:0007669"/>
    <property type="project" value="TreeGrafter"/>
</dbReference>
<dbReference type="CDD" id="cd04269">
    <property type="entry name" value="ZnMc_adamalysin_II_like"/>
    <property type="match status" value="1"/>
</dbReference>
<dbReference type="Proteomes" id="UP000504623">
    <property type="component" value="Unplaced"/>
</dbReference>
<dbReference type="PROSITE" id="PS50215">
    <property type="entry name" value="ADAM_MEPRO"/>
    <property type="match status" value="1"/>
</dbReference>
<keyword evidence="5" id="KW-0597">Phosphoprotein</keyword>
<evidence type="ECO:0000256" key="8">
    <source>
        <dbReference type="ARBA" id="ARBA00022889"/>
    </source>
</evidence>
<dbReference type="GO" id="GO:0007155">
    <property type="term" value="P:cell adhesion"/>
    <property type="evidence" value="ECO:0007669"/>
    <property type="project" value="UniProtKB-KW"/>
</dbReference>
<feature type="disulfide bond" evidence="19">
    <location>
        <begin position="331"/>
        <end position="336"/>
    </location>
</feature>
<dbReference type="GO" id="GO:0004222">
    <property type="term" value="F:metalloendopeptidase activity"/>
    <property type="evidence" value="ECO:0007669"/>
    <property type="project" value="InterPro"/>
</dbReference>
<evidence type="ECO:0000256" key="20">
    <source>
        <dbReference type="SAM" id="Phobius"/>
    </source>
</evidence>
<dbReference type="InterPro" id="IPR002870">
    <property type="entry name" value="Peptidase_M12B_N"/>
</dbReference>
<evidence type="ECO:0000256" key="2">
    <source>
        <dbReference type="ARBA" id="ARBA00011609"/>
    </source>
</evidence>
<dbReference type="FunFam" id="4.10.70.10:FF:000001">
    <property type="entry name" value="Disintegrin and metalloproteinase domain-containing protein 22"/>
    <property type="match status" value="1"/>
</dbReference>
<dbReference type="PROSITE" id="PS50214">
    <property type="entry name" value="DISINTEGRIN_2"/>
    <property type="match status" value="1"/>
</dbReference>
<evidence type="ECO:0000313" key="26">
    <source>
        <dbReference type="RefSeq" id="XP_006860052.1"/>
    </source>
</evidence>
<keyword evidence="11 18" id="KW-1015">Disulfide bond</keyword>
<comment type="caution">
    <text evidence="18">Lacks conserved residue(s) required for the propagation of feature annotation.</text>
</comment>
<dbReference type="InterPro" id="IPR006586">
    <property type="entry name" value="ADAM_Cys-rich"/>
</dbReference>
<dbReference type="InterPro" id="IPR024079">
    <property type="entry name" value="MetalloPept_cat_dom_sf"/>
</dbReference>
<evidence type="ECO:0000256" key="15">
    <source>
        <dbReference type="ARBA" id="ARBA00031933"/>
    </source>
</evidence>
<evidence type="ECO:0000256" key="11">
    <source>
        <dbReference type="ARBA" id="ARBA00023157"/>
    </source>
</evidence>
<evidence type="ECO:0000256" key="19">
    <source>
        <dbReference type="PROSITE-ProRule" id="PRU00276"/>
    </source>
</evidence>
<evidence type="ECO:0000256" key="21">
    <source>
        <dbReference type="SAM" id="SignalP"/>
    </source>
</evidence>
<evidence type="ECO:0000256" key="13">
    <source>
        <dbReference type="ARBA" id="ARBA00025231"/>
    </source>
</evidence>
<feature type="domain" description="Peptidase M12B" evidence="24">
    <location>
        <begin position="178"/>
        <end position="375"/>
    </location>
</feature>
<evidence type="ECO:0000259" key="22">
    <source>
        <dbReference type="PROSITE" id="PS50026"/>
    </source>
</evidence>
<evidence type="ECO:0000259" key="24">
    <source>
        <dbReference type="PROSITE" id="PS50215"/>
    </source>
</evidence>
<gene>
    <name evidence="26" type="primary">LOC102832469</name>
</gene>
<name>A0A9B0T8T7_CHRAS</name>
<dbReference type="PANTHER" id="PTHR11905:SF108">
    <property type="entry name" value="DISINTEGRIN AND METALLOPROTEINASE DOMAIN-CONTAINING PROTEIN 2"/>
    <property type="match status" value="1"/>
</dbReference>
<keyword evidence="7 21" id="KW-0732">Signal</keyword>
<dbReference type="PROSITE" id="PS50026">
    <property type="entry name" value="EGF_3"/>
    <property type="match status" value="1"/>
</dbReference>
<dbReference type="InterPro" id="IPR001762">
    <property type="entry name" value="Disintegrin_dom"/>
</dbReference>
<dbReference type="OrthoDB" id="5951731at2759"/>
<dbReference type="FunFam" id="3.40.390.10:FF:000033">
    <property type="entry name" value="A disintegrin and metallopeptidase domain 18"/>
    <property type="match status" value="1"/>
</dbReference>
<evidence type="ECO:0000256" key="17">
    <source>
        <dbReference type="PROSITE-ProRule" id="PRU00068"/>
    </source>
</evidence>
<dbReference type="Pfam" id="PF01562">
    <property type="entry name" value="Pep_M12B_propep"/>
    <property type="match status" value="1"/>
</dbReference>
<dbReference type="InterPro" id="IPR018358">
    <property type="entry name" value="Disintegrin_CS"/>
</dbReference>
<dbReference type="GO" id="GO:0008584">
    <property type="term" value="P:male gonad development"/>
    <property type="evidence" value="ECO:0007669"/>
    <property type="project" value="TreeGrafter"/>
</dbReference>
<accession>A0A9B0T8T7</accession>
<organism evidence="25 26">
    <name type="scientific">Chrysochloris asiatica</name>
    <name type="common">Cape golden mole</name>
    <dbReference type="NCBI Taxonomy" id="185453"/>
    <lineage>
        <taxon>Eukaryota</taxon>
        <taxon>Metazoa</taxon>
        <taxon>Chordata</taxon>
        <taxon>Craniata</taxon>
        <taxon>Vertebrata</taxon>
        <taxon>Euteleostomi</taxon>
        <taxon>Mammalia</taxon>
        <taxon>Eutheria</taxon>
        <taxon>Afrotheria</taxon>
        <taxon>Chrysochloridae</taxon>
        <taxon>Chrysochlorinae</taxon>
        <taxon>Chrysochloris</taxon>
    </lineage>
</organism>
<comment type="subunit">
    <text evidence="2">Heterodimer with ADAM1/fertilin subunit alpha.</text>
</comment>
<dbReference type="Pfam" id="PF01421">
    <property type="entry name" value="Reprolysin"/>
    <property type="match status" value="1"/>
</dbReference>
<dbReference type="InterPro" id="IPR036436">
    <property type="entry name" value="Disintegrin_dom_sf"/>
</dbReference>
<keyword evidence="12" id="KW-0325">Glycoprotein</keyword>
<dbReference type="SMART" id="SM00608">
    <property type="entry name" value="ACR"/>
    <property type="match status" value="1"/>
</dbReference>
<feature type="domain" description="EGF-like" evidence="22">
    <location>
        <begin position="612"/>
        <end position="645"/>
    </location>
</feature>